<evidence type="ECO:0000256" key="1">
    <source>
        <dbReference type="ARBA" id="ARBA00005439"/>
    </source>
</evidence>
<dbReference type="Gene3D" id="3.30.110.10">
    <property type="entry name" value="Translation initiation factor 3 (IF-3), C-terminal domain"/>
    <property type="match status" value="1"/>
</dbReference>
<feature type="domain" description="Translation initiation factor 3 N-terminal" evidence="9">
    <location>
        <begin position="2"/>
        <end position="60"/>
    </location>
</feature>
<dbReference type="Pfam" id="PF00707">
    <property type="entry name" value="IF3_C"/>
    <property type="match status" value="1"/>
</dbReference>
<dbReference type="Gene3D" id="3.10.20.80">
    <property type="entry name" value="Translation initiation factor 3 (IF-3), N-terminal domain"/>
    <property type="match status" value="1"/>
</dbReference>
<proteinExistence type="inferred from homology"/>
<dbReference type="InterPro" id="IPR001288">
    <property type="entry name" value="Translation_initiation_fac_3"/>
</dbReference>
<protein>
    <recommendedName>
        <fullName evidence="4 5">Translation initiation factor IF-3</fullName>
    </recommendedName>
</protein>
<keyword evidence="4" id="KW-0963">Cytoplasm</keyword>
<dbReference type="GO" id="GO:0043022">
    <property type="term" value="F:ribosome binding"/>
    <property type="evidence" value="ECO:0007669"/>
    <property type="project" value="TreeGrafter"/>
</dbReference>
<dbReference type="SUPFAM" id="SSF54364">
    <property type="entry name" value="Translation initiation factor IF3, N-terminal domain"/>
    <property type="match status" value="1"/>
</dbReference>
<dbReference type="InterPro" id="IPR019813">
    <property type="entry name" value="Translation_initiation_fac3_CS"/>
</dbReference>
<dbReference type="AlphaFoldDB" id="B9XF40"/>
<dbReference type="InterPro" id="IPR036787">
    <property type="entry name" value="T_IF-3_N_sf"/>
</dbReference>
<dbReference type="PANTHER" id="PTHR10938">
    <property type="entry name" value="TRANSLATION INITIATION FACTOR IF-3"/>
    <property type="match status" value="1"/>
</dbReference>
<dbReference type="GO" id="GO:0032790">
    <property type="term" value="P:ribosome disassembly"/>
    <property type="evidence" value="ECO:0007669"/>
    <property type="project" value="TreeGrafter"/>
</dbReference>
<accession>B9XF40</accession>
<keyword evidence="11" id="KW-1185">Reference proteome</keyword>
<dbReference type="InterPro" id="IPR019814">
    <property type="entry name" value="Translation_initiation_fac_3_N"/>
</dbReference>
<comment type="subunit">
    <text evidence="4 6">Monomer.</text>
</comment>
<keyword evidence="2 4" id="KW-0396">Initiation factor</keyword>
<evidence type="ECO:0000256" key="7">
    <source>
        <dbReference type="SAM" id="MobiDB-lite"/>
    </source>
</evidence>
<dbReference type="GO" id="GO:0005829">
    <property type="term" value="C:cytosol"/>
    <property type="evidence" value="ECO:0007669"/>
    <property type="project" value="TreeGrafter"/>
</dbReference>
<dbReference type="NCBIfam" id="TIGR00168">
    <property type="entry name" value="infC"/>
    <property type="match status" value="1"/>
</dbReference>
<gene>
    <name evidence="4" type="primary">infC</name>
    <name evidence="10" type="ORF">Cflav_PD4216</name>
</gene>
<dbReference type="Proteomes" id="UP000003688">
    <property type="component" value="Unassembled WGS sequence"/>
</dbReference>
<evidence type="ECO:0000256" key="2">
    <source>
        <dbReference type="ARBA" id="ARBA00022540"/>
    </source>
</evidence>
<dbReference type="PROSITE" id="PS00938">
    <property type="entry name" value="IF3"/>
    <property type="match status" value="1"/>
</dbReference>
<dbReference type="PANTHER" id="PTHR10938:SF0">
    <property type="entry name" value="TRANSLATION INITIATION FACTOR IF-3, MITOCHONDRIAL"/>
    <property type="match status" value="1"/>
</dbReference>
<feature type="compositionally biased region" description="Basic and acidic residues" evidence="7">
    <location>
        <begin position="161"/>
        <end position="172"/>
    </location>
</feature>
<dbReference type="GO" id="GO:0016020">
    <property type="term" value="C:membrane"/>
    <property type="evidence" value="ECO:0007669"/>
    <property type="project" value="TreeGrafter"/>
</dbReference>
<evidence type="ECO:0000259" key="9">
    <source>
        <dbReference type="Pfam" id="PF05198"/>
    </source>
</evidence>
<organism evidence="10 11">
    <name type="scientific">Pedosphaera parvula (strain Ellin514)</name>
    <dbReference type="NCBI Taxonomy" id="320771"/>
    <lineage>
        <taxon>Bacteria</taxon>
        <taxon>Pseudomonadati</taxon>
        <taxon>Verrucomicrobiota</taxon>
        <taxon>Pedosphaerae</taxon>
        <taxon>Pedosphaerales</taxon>
        <taxon>Pedosphaeraceae</taxon>
        <taxon>Pedosphaera</taxon>
    </lineage>
</organism>
<dbReference type="GO" id="GO:0003743">
    <property type="term" value="F:translation initiation factor activity"/>
    <property type="evidence" value="ECO:0007669"/>
    <property type="project" value="UniProtKB-UniRule"/>
</dbReference>
<sequence>MRVIGVDGKQLGILSLSDALNMARANTVDLVEIAPNATPPVCRLVDFGKFRYEQAKKDKESKKHQHANKVKEIQLSPKIDPHDFGVKLNHAVDFLCEDMKVKVVLKFRGREMAHTEYGFQLINKMIKEVTPYGHPDANPKLIGKAINLMLSPLPRNKRAKNPREPEDRKVAEDEPDTDSEEMEESAPEDKEQNQAQSS</sequence>
<evidence type="ECO:0000256" key="3">
    <source>
        <dbReference type="ARBA" id="ARBA00022917"/>
    </source>
</evidence>
<evidence type="ECO:0000259" key="8">
    <source>
        <dbReference type="Pfam" id="PF00707"/>
    </source>
</evidence>
<evidence type="ECO:0000256" key="6">
    <source>
        <dbReference type="RuleBase" id="RU000646"/>
    </source>
</evidence>
<name>B9XF40_PEDPL</name>
<dbReference type="InterPro" id="IPR019815">
    <property type="entry name" value="Translation_initiation_fac_3_C"/>
</dbReference>
<comment type="similarity">
    <text evidence="1 4 6">Belongs to the IF-3 family.</text>
</comment>
<evidence type="ECO:0000313" key="11">
    <source>
        <dbReference type="Proteomes" id="UP000003688"/>
    </source>
</evidence>
<comment type="caution">
    <text evidence="10">The sequence shown here is derived from an EMBL/GenBank/DDBJ whole genome shotgun (WGS) entry which is preliminary data.</text>
</comment>
<dbReference type="InterPro" id="IPR036788">
    <property type="entry name" value="T_IF-3_C_sf"/>
</dbReference>
<feature type="domain" description="Translation initiation factor 3 C-terminal" evidence="8">
    <location>
        <begin position="69"/>
        <end position="152"/>
    </location>
</feature>
<evidence type="ECO:0000256" key="5">
    <source>
        <dbReference type="NCBIfam" id="TIGR00168"/>
    </source>
</evidence>
<dbReference type="SUPFAM" id="SSF55200">
    <property type="entry name" value="Translation initiation factor IF3, C-terminal domain"/>
    <property type="match status" value="1"/>
</dbReference>
<dbReference type="Pfam" id="PF05198">
    <property type="entry name" value="IF3_N"/>
    <property type="match status" value="1"/>
</dbReference>
<keyword evidence="3 4" id="KW-0648">Protein biosynthesis</keyword>
<evidence type="ECO:0000256" key="4">
    <source>
        <dbReference type="HAMAP-Rule" id="MF_00080"/>
    </source>
</evidence>
<reference evidence="10 11" key="1">
    <citation type="journal article" date="2011" name="J. Bacteriol.">
        <title>Genome sequence of 'Pedosphaera parvula' Ellin514, an aerobic Verrucomicrobial isolate from pasture soil.</title>
        <authorList>
            <person name="Kant R."/>
            <person name="van Passel M.W."/>
            <person name="Sangwan P."/>
            <person name="Palva A."/>
            <person name="Lucas S."/>
            <person name="Copeland A."/>
            <person name="Lapidus A."/>
            <person name="Glavina Del Rio T."/>
            <person name="Dalin E."/>
            <person name="Tice H."/>
            <person name="Bruce D."/>
            <person name="Goodwin L."/>
            <person name="Pitluck S."/>
            <person name="Chertkov O."/>
            <person name="Larimer F.W."/>
            <person name="Land M.L."/>
            <person name="Hauser L."/>
            <person name="Brettin T.S."/>
            <person name="Detter J.C."/>
            <person name="Han S."/>
            <person name="de Vos W.M."/>
            <person name="Janssen P.H."/>
            <person name="Smidt H."/>
        </authorList>
    </citation>
    <scope>NUCLEOTIDE SEQUENCE [LARGE SCALE GENOMIC DNA]</scope>
    <source>
        <strain evidence="10 11">Ellin514</strain>
    </source>
</reference>
<dbReference type="EMBL" id="ABOX02000009">
    <property type="protein sequence ID" value="EEF61538.1"/>
    <property type="molecule type" value="Genomic_DNA"/>
</dbReference>
<feature type="compositionally biased region" description="Acidic residues" evidence="7">
    <location>
        <begin position="173"/>
        <end position="186"/>
    </location>
</feature>
<dbReference type="STRING" id="320771.Cflav_PD4216"/>
<feature type="region of interest" description="Disordered" evidence="7">
    <location>
        <begin position="153"/>
        <end position="198"/>
    </location>
</feature>
<comment type="function">
    <text evidence="4 6">IF-3 binds to the 30S ribosomal subunit and shifts the equilibrium between 70S ribosomes and their 50S and 30S subunits in favor of the free subunits, thus enhancing the availability of 30S subunits on which protein synthesis initiation begins.</text>
</comment>
<comment type="subcellular location">
    <subcellularLocation>
        <location evidence="4 6">Cytoplasm</location>
    </subcellularLocation>
</comment>
<evidence type="ECO:0000313" key="10">
    <source>
        <dbReference type="EMBL" id="EEF61538.1"/>
    </source>
</evidence>
<dbReference type="HAMAP" id="MF_00080">
    <property type="entry name" value="IF_3"/>
    <property type="match status" value="1"/>
</dbReference>